<protein>
    <submittedName>
        <fullName evidence="3">Ezrin/radixin/moesin family protein</fullName>
    </submittedName>
</protein>
<feature type="signal peptide" evidence="2">
    <location>
        <begin position="1"/>
        <end position="23"/>
    </location>
</feature>
<dbReference type="EMBL" id="JAERRB010000003">
    <property type="protein sequence ID" value="MBL0741824.1"/>
    <property type="molecule type" value="Genomic_DNA"/>
</dbReference>
<evidence type="ECO:0000256" key="1">
    <source>
        <dbReference type="SAM" id="Coils"/>
    </source>
</evidence>
<accession>A0ABS1KQS8</accession>
<organism evidence="3 4">
    <name type="scientific">Chryseolinea lacunae</name>
    <dbReference type="NCBI Taxonomy" id="2801331"/>
    <lineage>
        <taxon>Bacteria</taxon>
        <taxon>Pseudomonadati</taxon>
        <taxon>Bacteroidota</taxon>
        <taxon>Cytophagia</taxon>
        <taxon>Cytophagales</taxon>
        <taxon>Fulvivirgaceae</taxon>
        <taxon>Chryseolinea</taxon>
    </lineage>
</organism>
<dbReference type="RefSeq" id="WP_202009360.1">
    <property type="nucleotide sequence ID" value="NZ_JAERRB010000003.1"/>
</dbReference>
<keyword evidence="4" id="KW-1185">Reference proteome</keyword>
<comment type="caution">
    <text evidence="3">The sequence shown here is derived from an EMBL/GenBank/DDBJ whole genome shotgun (WGS) entry which is preliminary data.</text>
</comment>
<keyword evidence="2" id="KW-0732">Signal</keyword>
<evidence type="ECO:0000256" key="2">
    <source>
        <dbReference type="SAM" id="SignalP"/>
    </source>
</evidence>
<proteinExistence type="predicted"/>
<sequence length="214" mass="24024">MKKRIVLFFCLTLMAAASTQSFAQLSKKEKKEWKKKAKEYGKNPANLKQLIEDKQSADNTVSSLNQKVTQMQSSISDKDAKIAELEDQLTQLRGQLTSAKAELAQLKEAPVVNSMDFSKGVVFKVQIGAFKNKNLQKYFDNNPNFGGEAKDGEPQKLTIGIFRDYWEADTFKKYMREMGVKDAWIVPYKDGQRVEIKDVLEGVVADKPAAGSGE</sequence>
<dbReference type="Proteomes" id="UP000613030">
    <property type="component" value="Unassembled WGS sequence"/>
</dbReference>
<keyword evidence="1" id="KW-0175">Coiled coil</keyword>
<gene>
    <name evidence="3" type="ORF">JI741_11380</name>
</gene>
<feature type="chain" id="PRO_5045362629" evidence="2">
    <location>
        <begin position="24"/>
        <end position="214"/>
    </location>
</feature>
<dbReference type="Gene3D" id="1.20.5.340">
    <property type="match status" value="1"/>
</dbReference>
<evidence type="ECO:0000313" key="3">
    <source>
        <dbReference type="EMBL" id="MBL0741824.1"/>
    </source>
</evidence>
<evidence type="ECO:0000313" key="4">
    <source>
        <dbReference type="Proteomes" id="UP000613030"/>
    </source>
</evidence>
<reference evidence="3 4" key="1">
    <citation type="submission" date="2021-01" db="EMBL/GenBank/DDBJ databases">
        <title>Chryseolinea sp. Jin1 Genome sequencing and assembly.</title>
        <authorList>
            <person name="Kim I."/>
        </authorList>
    </citation>
    <scope>NUCLEOTIDE SEQUENCE [LARGE SCALE GENOMIC DNA]</scope>
    <source>
        <strain evidence="3 4">Jin1</strain>
    </source>
</reference>
<name>A0ABS1KQS8_9BACT</name>
<feature type="coiled-coil region" evidence="1">
    <location>
        <begin position="47"/>
        <end position="109"/>
    </location>
</feature>